<evidence type="ECO:0000256" key="4">
    <source>
        <dbReference type="ARBA" id="ARBA00023163"/>
    </source>
</evidence>
<keyword evidence="4" id="KW-0804">Transcription</keyword>
<dbReference type="Gene3D" id="3.30.450.40">
    <property type="match status" value="1"/>
</dbReference>
<name>A0A1F5WYM6_9BACT</name>
<dbReference type="InterPro" id="IPR029016">
    <property type="entry name" value="GAF-like_dom_sf"/>
</dbReference>
<keyword evidence="3" id="KW-0346">Stress response</keyword>
<feature type="domain" description="Heat-inducible transcription repressor HrcA C-terminal" evidence="5">
    <location>
        <begin position="113"/>
        <end position="218"/>
    </location>
</feature>
<evidence type="ECO:0000313" key="6">
    <source>
        <dbReference type="EMBL" id="OGF80738.1"/>
    </source>
</evidence>
<sequence length="228" mass="25997">MKLDNRKEHILDFIVRDYIATAQPVSSGRMALRRVLDSSSATLRNIMLELDEGGFLFQPHTSAGRAPTEKGYRYFIDNMIGKPKASSNFSEFSADALGSFVNDFAHDLGIFASAMITGEKNMRELAGFRDVLLEPEFREEDMLENFGRMVDEIDSVMGEYQKALIKEDNDYNVWIGRENIYPGARKGSTLVARISMPEENEMIFFAYGPTRMNYEKAIFKLKNLIDEI</sequence>
<dbReference type="STRING" id="1798351.A2930_03690"/>
<organism evidence="6 7">
    <name type="scientific">Candidatus Giovannonibacteria bacterium RIFCSPLOWO2_01_FULL_45_34</name>
    <dbReference type="NCBI Taxonomy" id="1798351"/>
    <lineage>
        <taxon>Bacteria</taxon>
        <taxon>Candidatus Giovannoniibacteriota</taxon>
    </lineage>
</organism>
<evidence type="ECO:0000313" key="7">
    <source>
        <dbReference type="Proteomes" id="UP000178114"/>
    </source>
</evidence>
<dbReference type="Gene3D" id="1.10.10.10">
    <property type="entry name" value="Winged helix-like DNA-binding domain superfamily/Winged helix DNA-binding domain"/>
    <property type="match status" value="1"/>
</dbReference>
<dbReference type="PANTHER" id="PTHR34824:SF1">
    <property type="entry name" value="HEAT-INDUCIBLE TRANSCRIPTION REPRESSOR HRCA"/>
    <property type="match status" value="1"/>
</dbReference>
<dbReference type="InterPro" id="IPR036390">
    <property type="entry name" value="WH_DNA-bd_sf"/>
</dbReference>
<dbReference type="SUPFAM" id="SSF55781">
    <property type="entry name" value="GAF domain-like"/>
    <property type="match status" value="1"/>
</dbReference>
<evidence type="ECO:0000256" key="3">
    <source>
        <dbReference type="ARBA" id="ARBA00023016"/>
    </source>
</evidence>
<dbReference type="InterPro" id="IPR036388">
    <property type="entry name" value="WH-like_DNA-bd_sf"/>
</dbReference>
<keyword evidence="2" id="KW-0805">Transcription regulation</keyword>
<evidence type="ECO:0000256" key="1">
    <source>
        <dbReference type="ARBA" id="ARBA00022491"/>
    </source>
</evidence>
<dbReference type="SUPFAM" id="SSF46785">
    <property type="entry name" value="Winged helix' DNA-binding domain"/>
    <property type="match status" value="1"/>
</dbReference>
<dbReference type="InterPro" id="IPR021153">
    <property type="entry name" value="HrcA_C"/>
</dbReference>
<protein>
    <recommendedName>
        <fullName evidence="5">Heat-inducible transcription repressor HrcA C-terminal domain-containing protein</fullName>
    </recommendedName>
</protein>
<dbReference type="GO" id="GO:0003677">
    <property type="term" value="F:DNA binding"/>
    <property type="evidence" value="ECO:0007669"/>
    <property type="project" value="InterPro"/>
</dbReference>
<dbReference type="Pfam" id="PF01628">
    <property type="entry name" value="HrcA"/>
    <property type="match status" value="1"/>
</dbReference>
<proteinExistence type="predicted"/>
<gene>
    <name evidence="6" type="ORF">A2930_03690</name>
</gene>
<evidence type="ECO:0000256" key="2">
    <source>
        <dbReference type="ARBA" id="ARBA00023015"/>
    </source>
</evidence>
<evidence type="ECO:0000259" key="5">
    <source>
        <dbReference type="Pfam" id="PF01628"/>
    </source>
</evidence>
<keyword evidence="1" id="KW-0678">Repressor</keyword>
<dbReference type="InterPro" id="IPR002571">
    <property type="entry name" value="HrcA"/>
</dbReference>
<dbReference type="EMBL" id="MFID01000030">
    <property type="protein sequence ID" value="OGF80738.1"/>
    <property type="molecule type" value="Genomic_DNA"/>
</dbReference>
<reference evidence="6 7" key="1">
    <citation type="journal article" date="2016" name="Nat. Commun.">
        <title>Thousands of microbial genomes shed light on interconnected biogeochemical processes in an aquifer system.</title>
        <authorList>
            <person name="Anantharaman K."/>
            <person name="Brown C.T."/>
            <person name="Hug L.A."/>
            <person name="Sharon I."/>
            <person name="Castelle C.J."/>
            <person name="Probst A.J."/>
            <person name="Thomas B.C."/>
            <person name="Singh A."/>
            <person name="Wilkins M.J."/>
            <person name="Karaoz U."/>
            <person name="Brodie E.L."/>
            <person name="Williams K.H."/>
            <person name="Hubbard S.S."/>
            <person name="Banfield J.F."/>
        </authorList>
    </citation>
    <scope>NUCLEOTIDE SEQUENCE [LARGE SCALE GENOMIC DNA]</scope>
</reference>
<comment type="caution">
    <text evidence="6">The sequence shown here is derived from an EMBL/GenBank/DDBJ whole genome shotgun (WGS) entry which is preliminary data.</text>
</comment>
<accession>A0A1F5WYM6</accession>
<dbReference type="AlphaFoldDB" id="A0A1F5WYM6"/>
<dbReference type="Proteomes" id="UP000178114">
    <property type="component" value="Unassembled WGS sequence"/>
</dbReference>
<dbReference type="GO" id="GO:0045892">
    <property type="term" value="P:negative regulation of DNA-templated transcription"/>
    <property type="evidence" value="ECO:0007669"/>
    <property type="project" value="TreeGrafter"/>
</dbReference>
<dbReference type="PANTHER" id="PTHR34824">
    <property type="entry name" value="HEAT-INDUCIBLE TRANSCRIPTION REPRESSOR HRCA"/>
    <property type="match status" value="1"/>
</dbReference>